<feature type="region of interest" description="Disordered" evidence="1">
    <location>
        <begin position="22"/>
        <end position="124"/>
    </location>
</feature>
<gene>
    <name evidence="2" type="ORF">RRF57_003207</name>
</gene>
<organism evidence="2 3">
    <name type="scientific">Xylaria bambusicola</name>
    <dbReference type="NCBI Taxonomy" id="326684"/>
    <lineage>
        <taxon>Eukaryota</taxon>
        <taxon>Fungi</taxon>
        <taxon>Dikarya</taxon>
        <taxon>Ascomycota</taxon>
        <taxon>Pezizomycotina</taxon>
        <taxon>Sordariomycetes</taxon>
        <taxon>Xylariomycetidae</taxon>
        <taxon>Xylariales</taxon>
        <taxon>Xylariaceae</taxon>
        <taxon>Xylaria</taxon>
    </lineage>
</organism>
<proteinExistence type="predicted"/>
<comment type="caution">
    <text evidence="2">The sequence shown here is derived from an EMBL/GenBank/DDBJ whole genome shotgun (WGS) entry which is preliminary data.</text>
</comment>
<feature type="compositionally biased region" description="Low complexity" evidence="1">
    <location>
        <begin position="76"/>
        <end position="89"/>
    </location>
</feature>
<reference evidence="2 3" key="1">
    <citation type="submission" date="2023-10" db="EMBL/GenBank/DDBJ databases">
        <title>Draft genome sequence of Xylaria bambusicola isolate GMP-LS, the root and basal stem rot pathogen of sugarcane in Indonesia.</title>
        <authorList>
            <person name="Selvaraj P."/>
            <person name="Muralishankar V."/>
            <person name="Muruganantham S."/>
            <person name="Sp S."/>
            <person name="Haryani S."/>
            <person name="Lau K.J.X."/>
            <person name="Naqvi N.I."/>
        </authorList>
    </citation>
    <scope>NUCLEOTIDE SEQUENCE [LARGE SCALE GENOMIC DNA]</scope>
    <source>
        <strain evidence="2">GMP-LS</strain>
    </source>
</reference>
<protein>
    <submittedName>
        <fullName evidence="2">Uncharacterized protein</fullName>
    </submittedName>
</protein>
<evidence type="ECO:0000313" key="2">
    <source>
        <dbReference type="EMBL" id="KAK5627492.1"/>
    </source>
</evidence>
<keyword evidence="3" id="KW-1185">Reference proteome</keyword>
<evidence type="ECO:0000256" key="1">
    <source>
        <dbReference type="SAM" id="MobiDB-lite"/>
    </source>
</evidence>
<feature type="compositionally biased region" description="Pro residues" evidence="1">
    <location>
        <begin position="43"/>
        <end position="55"/>
    </location>
</feature>
<dbReference type="EMBL" id="JAWHQM010000005">
    <property type="protein sequence ID" value="KAK5627492.1"/>
    <property type="molecule type" value="Genomic_DNA"/>
</dbReference>
<dbReference type="AlphaFoldDB" id="A0AAN7UG92"/>
<evidence type="ECO:0000313" key="3">
    <source>
        <dbReference type="Proteomes" id="UP001305414"/>
    </source>
</evidence>
<sequence length="143" mass="14719">MFNKSFLYLFLTKRCTMNIGEDFPDGTNGTPSPWTCPSEATPEPEPTSEPVPTPDTEPTSTSGASSPGDADPTPSKIPSQSISGSSNTSAPTETGTFSPANSNTRSELPALETQPPAPTSDALGTVAPSFLSALLISVAIMAL</sequence>
<name>A0AAN7UG92_9PEZI</name>
<feature type="compositionally biased region" description="Polar residues" evidence="1">
    <location>
        <begin position="90"/>
        <end position="106"/>
    </location>
</feature>
<dbReference type="Proteomes" id="UP001305414">
    <property type="component" value="Unassembled WGS sequence"/>
</dbReference>
<accession>A0AAN7UG92</accession>